<gene>
    <name evidence="1" type="ORF">K435DRAFT_880828</name>
</gene>
<dbReference type="AlphaFoldDB" id="A0A4S8KJ44"/>
<accession>A0A4S8KJ44</accession>
<dbReference type="Proteomes" id="UP000297245">
    <property type="component" value="Unassembled WGS sequence"/>
</dbReference>
<feature type="non-terminal residue" evidence="1">
    <location>
        <position position="480"/>
    </location>
</feature>
<dbReference type="EMBL" id="ML182136">
    <property type="protein sequence ID" value="THU75439.1"/>
    <property type="molecule type" value="Genomic_DNA"/>
</dbReference>
<evidence type="ECO:0000313" key="1">
    <source>
        <dbReference type="EMBL" id="THU75439.1"/>
    </source>
</evidence>
<reference evidence="1 2" key="1">
    <citation type="journal article" date="2019" name="Nat. Ecol. Evol.">
        <title>Megaphylogeny resolves global patterns of mushroom evolution.</title>
        <authorList>
            <person name="Varga T."/>
            <person name="Krizsan K."/>
            <person name="Foldi C."/>
            <person name="Dima B."/>
            <person name="Sanchez-Garcia M."/>
            <person name="Sanchez-Ramirez S."/>
            <person name="Szollosi G.J."/>
            <person name="Szarkandi J.G."/>
            <person name="Papp V."/>
            <person name="Albert L."/>
            <person name="Andreopoulos W."/>
            <person name="Angelini C."/>
            <person name="Antonin V."/>
            <person name="Barry K.W."/>
            <person name="Bougher N.L."/>
            <person name="Buchanan P."/>
            <person name="Buyck B."/>
            <person name="Bense V."/>
            <person name="Catcheside P."/>
            <person name="Chovatia M."/>
            <person name="Cooper J."/>
            <person name="Damon W."/>
            <person name="Desjardin D."/>
            <person name="Finy P."/>
            <person name="Geml J."/>
            <person name="Haridas S."/>
            <person name="Hughes K."/>
            <person name="Justo A."/>
            <person name="Karasinski D."/>
            <person name="Kautmanova I."/>
            <person name="Kiss B."/>
            <person name="Kocsube S."/>
            <person name="Kotiranta H."/>
            <person name="LaButti K.M."/>
            <person name="Lechner B.E."/>
            <person name="Liimatainen K."/>
            <person name="Lipzen A."/>
            <person name="Lukacs Z."/>
            <person name="Mihaltcheva S."/>
            <person name="Morgado L.N."/>
            <person name="Niskanen T."/>
            <person name="Noordeloos M.E."/>
            <person name="Ohm R.A."/>
            <person name="Ortiz-Santana B."/>
            <person name="Ovrebo C."/>
            <person name="Racz N."/>
            <person name="Riley R."/>
            <person name="Savchenko A."/>
            <person name="Shiryaev A."/>
            <person name="Soop K."/>
            <person name="Spirin V."/>
            <person name="Szebenyi C."/>
            <person name="Tomsovsky M."/>
            <person name="Tulloss R.E."/>
            <person name="Uehling J."/>
            <person name="Grigoriev I.V."/>
            <person name="Vagvolgyi C."/>
            <person name="Papp T."/>
            <person name="Martin F.M."/>
            <person name="Miettinen O."/>
            <person name="Hibbett D.S."/>
            <person name="Nagy L.G."/>
        </authorList>
    </citation>
    <scope>NUCLEOTIDE SEQUENCE [LARGE SCALE GENOMIC DNA]</scope>
    <source>
        <strain evidence="1 2">CBS 962.96</strain>
    </source>
</reference>
<dbReference type="OrthoDB" id="3218065at2759"/>
<dbReference type="PANTHER" id="PTHR35871">
    <property type="entry name" value="EXPRESSED PROTEIN"/>
    <property type="match status" value="1"/>
</dbReference>
<keyword evidence="2" id="KW-1185">Reference proteome</keyword>
<dbReference type="PANTHER" id="PTHR35871:SF1">
    <property type="entry name" value="CXC1-LIKE CYSTEINE CLUSTER ASSOCIATED WITH KDZ TRANSPOSASES DOMAIN-CONTAINING PROTEIN"/>
    <property type="match status" value="1"/>
</dbReference>
<sequence>MPEPSTLPNCDEVEIDLDEVNKLADTEFVETIVTEQRQTDEIFMGYASDVDSDEDDDFEWDLDGEKEASDNEAVMPSQKGQKLDVPARVAHVSARERRKENLEAGLKAIDKVIVSHRYQFQVGDHGLQARRAHAIQSHLYMVVRNGRKWIEASQIAAESQCFALSWGGRMVHMWTRIWIEKQELPKSLRGCHAKVVSFLEDPAIRAELWSWLQANKFAMDPKKLTQYTQAKIIMPEIEKYVNGVVKDEIPKALIRYIDMVLFPRIQMKAVWSINVRTARRWLNKEGFSYETWRKDGFVDGHERQDVVDYENDVFLPKMLEYLRRLVQYVIGDVEKEVEPKQPANFVERWLVPCAHDEMTAQANDGLKKEWVFEVGWMKDAGQELEYGKNYNGYWTGELFVKQLKEKIIPTFEHIHGASYQALIIVDNSQGHSAYAKDALLTSRMNFRPGGKQAIMCDGWYYKKDGNKVIQKMVDGNGIAK</sequence>
<proteinExistence type="predicted"/>
<organism evidence="1 2">
    <name type="scientific">Dendrothele bispora (strain CBS 962.96)</name>
    <dbReference type="NCBI Taxonomy" id="1314807"/>
    <lineage>
        <taxon>Eukaryota</taxon>
        <taxon>Fungi</taxon>
        <taxon>Dikarya</taxon>
        <taxon>Basidiomycota</taxon>
        <taxon>Agaricomycotina</taxon>
        <taxon>Agaricomycetes</taxon>
        <taxon>Agaricomycetidae</taxon>
        <taxon>Agaricales</taxon>
        <taxon>Agaricales incertae sedis</taxon>
        <taxon>Dendrothele</taxon>
    </lineage>
</organism>
<evidence type="ECO:0000313" key="2">
    <source>
        <dbReference type="Proteomes" id="UP000297245"/>
    </source>
</evidence>
<protein>
    <submittedName>
        <fullName evidence="1">Uncharacterized protein</fullName>
    </submittedName>
</protein>
<name>A0A4S8KJ44_DENBC</name>